<accession>A0ABQ2M6R0</accession>
<name>A0ABQ2M6R0_9ACTN</name>
<organism evidence="1 2">
    <name type="scientific">Streptomyces lasiicapitis</name>
    <dbReference type="NCBI Taxonomy" id="1923961"/>
    <lineage>
        <taxon>Bacteria</taxon>
        <taxon>Bacillati</taxon>
        <taxon>Actinomycetota</taxon>
        <taxon>Actinomycetes</taxon>
        <taxon>Kitasatosporales</taxon>
        <taxon>Streptomycetaceae</taxon>
        <taxon>Streptomyces</taxon>
    </lineage>
</organism>
<dbReference type="RefSeq" id="WP_189175059.1">
    <property type="nucleotide sequence ID" value="NZ_BMNG01000008.1"/>
</dbReference>
<evidence type="ECO:0000313" key="2">
    <source>
        <dbReference type="Proteomes" id="UP000656881"/>
    </source>
</evidence>
<sequence length="64" mass="7186">MNAPSDLDAQATKLYAAYTEHLRRCPGSHIRADCLEGMRLRKAWTAAQWASLKAARRADEEPSQ</sequence>
<dbReference type="Proteomes" id="UP000656881">
    <property type="component" value="Unassembled WGS sequence"/>
</dbReference>
<comment type="caution">
    <text evidence="1">The sequence shown here is derived from an EMBL/GenBank/DDBJ whole genome shotgun (WGS) entry which is preliminary data.</text>
</comment>
<evidence type="ECO:0000313" key="1">
    <source>
        <dbReference type="EMBL" id="GGO47551.1"/>
    </source>
</evidence>
<proteinExistence type="predicted"/>
<gene>
    <name evidence="1" type="ORF">GCM10012286_41110</name>
</gene>
<keyword evidence="2" id="KW-1185">Reference proteome</keyword>
<reference evidence="2" key="1">
    <citation type="journal article" date="2019" name="Int. J. Syst. Evol. Microbiol.">
        <title>The Global Catalogue of Microorganisms (GCM) 10K type strain sequencing project: providing services to taxonomists for standard genome sequencing and annotation.</title>
        <authorList>
            <consortium name="The Broad Institute Genomics Platform"/>
            <consortium name="The Broad Institute Genome Sequencing Center for Infectious Disease"/>
            <person name="Wu L."/>
            <person name="Ma J."/>
        </authorList>
    </citation>
    <scope>NUCLEOTIDE SEQUENCE [LARGE SCALE GENOMIC DNA]</scope>
    <source>
        <strain evidence="2">CGMCC 4.7349</strain>
    </source>
</reference>
<dbReference type="EMBL" id="BMNG01000008">
    <property type="protein sequence ID" value="GGO47551.1"/>
    <property type="molecule type" value="Genomic_DNA"/>
</dbReference>
<protein>
    <submittedName>
        <fullName evidence="1">Uncharacterized protein</fullName>
    </submittedName>
</protein>